<dbReference type="Pfam" id="PF01408">
    <property type="entry name" value="GFO_IDH_MocA"/>
    <property type="match status" value="1"/>
</dbReference>
<name>A0A1I0ZQN9_9CELL</name>
<sequence>MVAGSDHGTTDGTDGADGTTDGTTRRALVVRGGWDGHQPEAATDLFIPFLREEGFTVDVETDNEVYADADRMAATDLVLQCVTMSEISGPALAGLRAAVEAGTGLAGWHGGIADSYRASSDYLQLVGGQFATHPGREPGQRHGDASDNFLRHTVEFTALGKEHPVTAGLPDVELETEQYWVLHDDLIDVLATTTHPVQPWHPWHRPIVSPAVWTRSWGARARLRRHARALARRARPARDPDRRREGAAVGEPHAVGVVGLGVILEQYLVTLADHPGVRLAAVADLDPERARAVAARVPGARPCTVAELMTDDEVATVLDLTTPSAHADVALACSAAGKDHYGEKPLAATWEDAQRVVAAAAAAGTRVGCAPDTVLGTGVQTARAAVDAGRIGRPTAAVATWISPGHEAWHPQPDFYYRAGGGPLLDMGPYYLTSLVHLLGPVVAVTGTAAMLRTTRTIASGPRAGEVIPVEVATHVAGTLEHADGVVSTVTMSFDGARTRARPIEVHGEEGSLAVPDPNTFAGDVELFARSSGEWEVLPPSAGFVDAGRGVGLLEMVGAAGLGAAPEEPRAGGAVALHVTELMTGLLRSADEGRRITLTTAPDRPAPLPLVPSTTWRSSRA</sequence>
<feature type="compositionally biased region" description="Low complexity" evidence="3">
    <location>
        <begin position="1"/>
        <end position="22"/>
    </location>
</feature>
<dbReference type="STRING" id="988821.SAMN05421867_11265"/>
<organism evidence="7 8">
    <name type="scientific">Cellulomonas marina</name>
    <dbReference type="NCBI Taxonomy" id="988821"/>
    <lineage>
        <taxon>Bacteria</taxon>
        <taxon>Bacillati</taxon>
        <taxon>Actinomycetota</taxon>
        <taxon>Actinomycetes</taxon>
        <taxon>Micrococcales</taxon>
        <taxon>Cellulomonadaceae</taxon>
        <taxon>Cellulomonas</taxon>
    </lineage>
</organism>
<dbReference type="Proteomes" id="UP000199012">
    <property type="component" value="Unassembled WGS sequence"/>
</dbReference>
<protein>
    <submittedName>
        <fullName evidence="7">Predicted dehydrogenase</fullName>
    </submittedName>
</protein>
<evidence type="ECO:0000256" key="1">
    <source>
        <dbReference type="ARBA" id="ARBA00023002"/>
    </source>
</evidence>
<dbReference type="InterPro" id="IPR000683">
    <property type="entry name" value="Gfo/Idh/MocA-like_OxRdtase_N"/>
</dbReference>
<evidence type="ECO:0000313" key="7">
    <source>
        <dbReference type="EMBL" id="SFB27975.1"/>
    </source>
</evidence>
<proteinExistence type="predicted"/>
<keyword evidence="1" id="KW-0560">Oxidoreductase</keyword>
<dbReference type="SUPFAM" id="SSF52317">
    <property type="entry name" value="Class I glutamine amidotransferase-like"/>
    <property type="match status" value="1"/>
</dbReference>
<dbReference type="InterPro" id="IPR055170">
    <property type="entry name" value="GFO_IDH_MocA-like_dom"/>
</dbReference>
<dbReference type="PANTHER" id="PTHR43818">
    <property type="entry name" value="BCDNA.GH03377"/>
    <property type="match status" value="1"/>
</dbReference>
<dbReference type="AlphaFoldDB" id="A0A1I0ZQN9"/>
<evidence type="ECO:0000256" key="3">
    <source>
        <dbReference type="SAM" id="MobiDB-lite"/>
    </source>
</evidence>
<dbReference type="Gene3D" id="3.30.360.10">
    <property type="entry name" value="Dihydrodipicolinate Reductase, domain 2"/>
    <property type="match status" value="1"/>
</dbReference>
<dbReference type="PANTHER" id="PTHR43818:SF11">
    <property type="entry name" value="BCDNA.GH03377"/>
    <property type="match status" value="1"/>
</dbReference>
<feature type="region of interest" description="Disordered" evidence="3">
    <location>
        <begin position="1"/>
        <end position="24"/>
    </location>
</feature>
<feature type="domain" description="GFO/IDH/MocA-like oxidoreductase" evidence="6">
    <location>
        <begin position="379"/>
        <end position="513"/>
    </location>
</feature>
<dbReference type="Pfam" id="PF22725">
    <property type="entry name" value="GFO_IDH_MocA_C3"/>
    <property type="match status" value="1"/>
</dbReference>
<dbReference type="InterPro" id="IPR029010">
    <property type="entry name" value="ThuA-like"/>
</dbReference>
<dbReference type="InterPro" id="IPR036291">
    <property type="entry name" value="NAD(P)-bd_dom_sf"/>
</dbReference>
<gene>
    <name evidence="7" type="ORF">SAMN05421867_11265</name>
</gene>
<feature type="domain" description="ThuA-like" evidence="5">
    <location>
        <begin position="26"/>
        <end position="220"/>
    </location>
</feature>
<dbReference type="Pfam" id="PF06283">
    <property type="entry name" value="ThuA"/>
    <property type="match status" value="1"/>
</dbReference>
<dbReference type="InterPro" id="IPR050463">
    <property type="entry name" value="Gfo/Idh/MocA_oxidrdct_glycsds"/>
</dbReference>
<dbReference type="EMBL" id="FOKA01000012">
    <property type="protein sequence ID" value="SFB27975.1"/>
    <property type="molecule type" value="Genomic_DNA"/>
</dbReference>
<evidence type="ECO:0000259" key="4">
    <source>
        <dbReference type="Pfam" id="PF01408"/>
    </source>
</evidence>
<feature type="compositionally biased region" description="Polar residues" evidence="3">
    <location>
        <begin position="612"/>
        <end position="621"/>
    </location>
</feature>
<feature type="region of interest" description="Disordered" evidence="3">
    <location>
        <begin position="599"/>
        <end position="621"/>
    </location>
</feature>
<dbReference type="Gene3D" id="3.40.50.880">
    <property type="match status" value="1"/>
</dbReference>
<dbReference type="GO" id="GO:0000166">
    <property type="term" value="F:nucleotide binding"/>
    <property type="evidence" value="ECO:0007669"/>
    <property type="project" value="InterPro"/>
</dbReference>
<evidence type="ECO:0000259" key="6">
    <source>
        <dbReference type="Pfam" id="PF22725"/>
    </source>
</evidence>
<evidence type="ECO:0000313" key="8">
    <source>
        <dbReference type="Proteomes" id="UP000199012"/>
    </source>
</evidence>
<reference evidence="7 8" key="1">
    <citation type="submission" date="2016-10" db="EMBL/GenBank/DDBJ databases">
        <authorList>
            <person name="de Groot N.N."/>
        </authorList>
    </citation>
    <scope>NUCLEOTIDE SEQUENCE [LARGE SCALE GENOMIC DNA]</scope>
    <source>
        <strain evidence="7 8">CGMCC 4.6945</strain>
    </source>
</reference>
<dbReference type="SUPFAM" id="SSF51735">
    <property type="entry name" value="NAD(P)-binding Rossmann-fold domains"/>
    <property type="match status" value="1"/>
</dbReference>
<keyword evidence="8" id="KW-1185">Reference proteome</keyword>
<evidence type="ECO:0000259" key="5">
    <source>
        <dbReference type="Pfam" id="PF06283"/>
    </source>
</evidence>
<dbReference type="InterPro" id="IPR029062">
    <property type="entry name" value="Class_I_gatase-like"/>
</dbReference>
<keyword evidence="2" id="KW-0520">NAD</keyword>
<dbReference type="SUPFAM" id="SSF55347">
    <property type="entry name" value="Glyceraldehyde-3-phosphate dehydrogenase-like, C-terminal domain"/>
    <property type="match status" value="1"/>
</dbReference>
<feature type="domain" description="Gfo/Idh/MocA-like oxidoreductase N-terminal" evidence="4">
    <location>
        <begin position="255"/>
        <end position="367"/>
    </location>
</feature>
<evidence type="ECO:0000256" key="2">
    <source>
        <dbReference type="ARBA" id="ARBA00023027"/>
    </source>
</evidence>
<accession>A0A1I0ZQN9</accession>
<dbReference type="Gene3D" id="3.40.50.720">
    <property type="entry name" value="NAD(P)-binding Rossmann-like Domain"/>
    <property type="match status" value="1"/>
</dbReference>
<dbReference type="GO" id="GO:0016491">
    <property type="term" value="F:oxidoreductase activity"/>
    <property type="evidence" value="ECO:0007669"/>
    <property type="project" value="UniProtKB-KW"/>
</dbReference>